<evidence type="ECO:0008006" key="6">
    <source>
        <dbReference type="Google" id="ProtNLM"/>
    </source>
</evidence>
<evidence type="ECO:0000256" key="1">
    <source>
        <dbReference type="SAM" id="MobiDB-lite"/>
    </source>
</evidence>
<evidence type="ECO:0000313" key="4">
    <source>
        <dbReference type="EnsemblPlants" id="KRH42289"/>
    </source>
</evidence>
<dbReference type="AlphaFoldDB" id="A0A0R0IIR1"/>
<proteinExistence type="predicted"/>
<feature type="compositionally biased region" description="Acidic residues" evidence="1">
    <location>
        <begin position="57"/>
        <end position="72"/>
    </location>
</feature>
<reference evidence="3" key="3">
    <citation type="submission" date="2018-07" db="EMBL/GenBank/DDBJ databases">
        <title>WGS assembly of Glycine max.</title>
        <authorList>
            <person name="Schmutz J."/>
            <person name="Cannon S."/>
            <person name="Schlueter J."/>
            <person name="Ma J."/>
            <person name="Mitros T."/>
            <person name="Nelson W."/>
            <person name="Hyten D."/>
            <person name="Song Q."/>
            <person name="Thelen J."/>
            <person name="Cheng J."/>
            <person name="Xu D."/>
            <person name="Hellsten U."/>
            <person name="May G."/>
            <person name="Yu Y."/>
            <person name="Sakurai T."/>
            <person name="Umezawa T."/>
            <person name="Bhattacharyya M."/>
            <person name="Sandhu D."/>
            <person name="Valliyodan B."/>
            <person name="Lindquist E."/>
            <person name="Peto M."/>
            <person name="Grant D."/>
            <person name="Shu S."/>
            <person name="Goodstein D."/>
            <person name="Barry K."/>
            <person name="Futrell-Griggs M."/>
            <person name="Abernathy B."/>
            <person name="Du J."/>
            <person name="Tian Z."/>
            <person name="Zhu L."/>
            <person name="Gill N."/>
            <person name="Joshi T."/>
            <person name="Libault M."/>
            <person name="Sethuraman A."/>
            <person name="Zhang X."/>
            <person name="Shinozaki K."/>
            <person name="Nguyen H."/>
            <person name="Wing R."/>
            <person name="Cregan P."/>
            <person name="Specht J."/>
            <person name="Grimwood J."/>
            <person name="Rokhsar D."/>
            <person name="Stacey G."/>
            <person name="Shoemaker R."/>
            <person name="Jackson S."/>
        </authorList>
    </citation>
    <scope>NUCLEOTIDE SEQUENCE</scope>
    <source>
        <tissue evidence="3">Callus</tissue>
    </source>
</reference>
<organism evidence="3">
    <name type="scientific">Glycine max</name>
    <name type="common">Soybean</name>
    <name type="synonym">Glycine hispida</name>
    <dbReference type="NCBI Taxonomy" id="3847"/>
    <lineage>
        <taxon>Eukaryota</taxon>
        <taxon>Viridiplantae</taxon>
        <taxon>Streptophyta</taxon>
        <taxon>Embryophyta</taxon>
        <taxon>Tracheophyta</taxon>
        <taxon>Spermatophyta</taxon>
        <taxon>Magnoliopsida</taxon>
        <taxon>eudicotyledons</taxon>
        <taxon>Gunneridae</taxon>
        <taxon>Pentapetalae</taxon>
        <taxon>rosids</taxon>
        <taxon>fabids</taxon>
        <taxon>Fabales</taxon>
        <taxon>Fabaceae</taxon>
        <taxon>Papilionoideae</taxon>
        <taxon>50 kb inversion clade</taxon>
        <taxon>NPAAA clade</taxon>
        <taxon>indigoferoid/millettioid clade</taxon>
        <taxon>Phaseoleae</taxon>
        <taxon>Glycine</taxon>
        <taxon>Glycine subgen. Soja</taxon>
    </lineage>
</organism>
<evidence type="ECO:0000313" key="5">
    <source>
        <dbReference type="Proteomes" id="UP000008827"/>
    </source>
</evidence>
<dbReference type="EMBL" id="CM000841">
    <property type="protein sequence ID" value="KRH42289.1"/>
    <property type="molecule type" value="Genomic_DNA"/>
</dbReference>
<keyword evidence="5" id="KW-1185">Reference proteome</keyword>
<accession>A0A0R0IIR1</accession>
<dbReference type="Gene3D" id="3.60.40.10">
    <property type="entry name" value="PPM-type phosphatase domain"/>
    <property type="match status" value="1"/>
</dbReference>
<sequence>MAIEFIYLNLFYWLKKTVTSKNRIQLEDNFTTEDNYNENEDKNDVGDNTDAEKARDDDDVVDDHQEEAEYLPEGDGPTATEEQHHKGLVTKDANEKNKPSTRHFIHGYHLIQGQMNHGMEDHIFAQHRNLDGYDLGLYAIFDGHSGHEVAKYLQSHLFENILSEVYPLVTVLFQSTLLLFSLIFDILIMHG</sequence>
<dbReference type="SUPFAM" id="SSF81606">
    <property type="entry name" value="PP2C-like"/>
    <property type="match status" value="1"/>
</dbReference>
<evidence type="ECO:0000256" key="2">
    <source>
        <dbReference type="SAM" id="Phobius"/>
    </source>
</evidence>
<dbReference type="Gramene" id="KRH42289">
    <property type="protein sequence ID" value="KRH42289"/>
    <property type="gene ID" value="GLYMA_08G081400"/>
</dbReference>
<keyword evidence="2" id="KW-0812">Transmembrane</keyword>
<keyword evidence="2" id="KW-0472">Membrane</keyword>
<gene>
    <name evidence="3" type="ORF">GLYMA_08G081400</name>
</gene>
<evidence type="ECO:0000313" key="3">
    <source>
        <dbReference type="EMBL" id="KRH42289.1"/>
    </source>
</evidence>
<dbReference type="Proteomes" id="UP000008827">
    <property type="component" value="Chromosome 8"/>
</dbReference>
<feature type="region of interest" description="Disordered" evidence="1">
    <location>
        <begin position="34"/>
        <end position="98"/>
    </location>
</feature>
<reference evidence="4" key="2">
    <citation type="submission" date="2018-02" db="UniProtKB">
        <authorList>
            <consortium name="EnsemblPlants"/>
        </authorList>
    </citation>
    <scope>IDENTIFICATION</scope>
    <source>
        <strain evidence="4">Williams 82</strain>
    </source>
</reference>
<keyword evidence="2" id="KW-1133">Transmembrane helix</keyword>
<feature type="transmembrane region" description="Helical" evidence="2">
    <location>
        <begin position="165"/>
        <end position="188"/>
    </location>
</feature>
<dbReference type="ExpressionAtlas" id="A0A0R0IIR1">
    <property type="expression patterns" value="baseline and differential"/>
</dbReference>
<dbReference type="EnsemblPlants" id="KRH42289">
    <property type="protein sequence ID" value="KRH42289"/>
    <property type="gene ID" value="GLYMA_08G081400"/>
</dbReference>
<name>A0A0R0IIR1_SOYBN</name>
<dbReference type="InterPro" id="IPR036457">
    <property type="entry name" value="PPM-type-like_dom_sf"/>
</dbReference>
<reference evidence="3 4" key="1">
    <citation type="journal article" date="2010" name="Nature">
        <title>Genome sequence of the palaeopolyploid soybean.</title>
        <authorList>
            <person name="Schmutz J."/>
            <person name="Cannon S.B."/>
            <person name="Schlueter J."/>
            <person name="Ma J."/>
            <person name="Mitros T."/>
            <person name="Nelson W."/>
            <person name="Hyten D.L."/>
            <person name="Song Q."/>
            <person name="Thelen J.J."/>
            <person name="Cheng J."/>
            <person name="Xu D."/>
            <person name="Hellsten U."/>
            <person name="May G.D."/>
            <person name="Yu Y."/>
            <person name="Sakurai T."/>
            <person name="Umezawa T."/>
            <person name="Bhattacharyya M.K."/>
            <person name="Sandhu D."/>
            <person name="Valliyodan B."/>
            <person name="Lindquist E."/>
            <person name="Peto M."/>
            <person name="Grant D."/>
            <person name="Shu S."/>
            <person name="Goodstein D."/>
            <person name="Barry K."/>
            <person name="Futrell-Griggs M."/>
            <person name="Abernathy B."/>
            <person name="Du J."/>
            <person name="Tian Z."/>
            <person name="Zhu L."/>
            <person name="Gill N."/>
            <person name="Joshi T."/>
            <person name="Libault M."/>
            <person name="Sethuraman A."/>
            <person name="Zhang X.-C."/>
            <person name="Shinozaki K."/>
            <person name="Nguyen H.T."/>
            <person name="Wing R.A."/>
            <person name="Cregan P."/>
            <person name="Specht J."/>
            <person name="Grimwood J."/>
            <person name="Rokhsar D."/>
            <person name="Stacey G."/>
            <person name="Shoemaker R.C."/>
            <person name="Jackson S.A."/>
        </authorList>
    </citation>
    <scope>NUCLEOTIDE SEQUENCE</scope>
    <source>
        <strain evidence="4">cv. Williams 82</strain>
        <tissue evidence="3">Callus</tissue>
    </source>
</reference>
<feature type="compositionally biased region" description="Basic and acidic residues" evidence="1">
    <location>
        <begin position="39"/>
        <end position="56"/>
    </location>
</feature>
<protein>
    <recommendedName>
        <fullName evidence="6">PPM-type phosphatase domain-containing protein</fullName>
    </recommendedName>
</protein>